<feature type="domain" description="Mutator-like transposase" evidence="3">
    <location>
        <begin position="201"/>
        <end position="582"/>
    </location>
</feature>
<evidence type="ECO:0000256" key="1">
    <source>
        <dbReference type="SAM" id="MobiDB-lite"/>
    </source>
</evidence>
<feature type="signal peptide" evidence="2">
    <location>
        <begin position="1"/>
        <end position="15"/>
    </location>
</feature>
<dbReference type="HOGENOM" id="CLU_027531_0_0_1"/>
<feature type="region of interest" description="Disordered" evidence="1">
    <location>
        <begin position="748"/>
        <end position="768"/>
    </location>
</feature>
<organism evidence="4">
    <name type="scientific">Magallana gigas</name>
    <name type="common">Pacific oyster</name>
    <name type="synonym">Crassostrea gigas</name>
    <dbReference type="NCBI Taxonomy" id="29159"/>
    <lineage>
        <taxon>Eukaryota</taxon>
        <taxon>Metazoa</taxon>
        <taxon>Spiralia</taxon>
        <taxon>Lophotrochozoa</taxon>
        <taxon>Mollusca</taxon>
        <taxon>Bivalvia</taxon>
        <taxon>Autobranchia</taxon>
        <taxon>Pteriomorphia</taxon>
        <taxon>Ostreida</taxon>
        <taxon>Ostreoidea</taxon>
        <taxon>Ostreidae</taxon>
        <taxon>Magallana</taxon>
    </lineage>
</organism>
<accession>K1Q4X1</accession>
<feature type="compositionally biased region" description="Basic and acidic residues" evidence="1">
    <location>
        <begin position="39"/>
        <end position="72"/>
    </location>
</feature>
<dbReference type="InParanoid" id="K1Q4X1"/>
<feature type="chain" id="PRO_5043960398" description="Mutator-like transposase domain-containing protein" evidence="2">
    <location>
        <begin position="16"/>
        <end position="768"/>
    </location>
</feature>
<gene>
    <name evidence="4" type="ORF">CGI_10009857</name>
</gene>
<evidence type="ECO:0000256" key="2">
    <source>
        <dbReference type="SAM" id="SignalP"/>
    </source>
</evidence>
<protein>
    <recommendedName>
        <fullName evidence="3">Mutator-like transposase domain-containing protein</fullName>
    </recommendedName>
</protein>
<evidence type="ECO:0000313" key="4">
    <source>
        <dbReference type="EMBL" id="EKC31612.1"/>
    </source>
</evidence>
<dbReference type="AlphaFoldDB" id="K1Q4X1"/>
<evidence type="ECO:0000259" key="3">
    <source>
        <dbReference type="Pfam" id="PF20700"/>
    </source>
</evidence>
<dbReference type="EMBL" id="JH817697">
    <property type="protein sequence ID" value="EKC31612.1"/>
    <property type="molecule type" value="Genomic_DNA"/>
</dbReference>
<proteinExistence type="predicted"/>
<name>K1Q4X1_MAGGI</name>
<keyword evidence="2" id="KW-0732">Signal</keyword>
<reference evidence="4" key="1">
    <citation type="journal article" date="2012" name="Nature">
        <title>The oyster genome reveals stress adaptation and complexity of shell formation.</title>
        <authorList>
            <person name="Zhang G."/>
            <person name="Fang X."/>
            <person name="Guo X."/>
            <person name="Li L."/>
            <person name="Luo R."/>
            <person name="Xu F."/>
            <person name="Yang P."/>
            <person name="Zhang L."/>
            <person name="Wang X."/>
            <person name="Qi H."/>
            <person name="Xiong Z."/>
            <person name="Que H."/>
            <person name="Xie Y."/>
            <person name="Holland P.W."/>
            <person name="Paps J."/>
            <person name="Zhu Y."/>
            <person name="Wu F."/>
            <person name="Chen Y."/>
            <person name="Wang J."/>
            <person name="Peng C."/>
            <person name="Meng J."/>
            <person name="Yang L."/>
            <person name="Liu J."/>
            <person name="Wen B."/>
            <person name="Zhang N."/>
            <person name="Huang Z."/>
            <person name="Zhu Q."/>
            <person name="Feng Y."/>
            <person name="Mount A."/>
            <person name="Hedgecock D."/>
            <person name="Xu Z."/>
            <person name="Liu Y."/>
            <person name="Domazet-Loso T."/>
            <person name="Du Y."/>
            <person name="Sun X."/>
            <person name="Zhang S."/>
            <person name="Liu B."/>
            <person name="Cheng P."/>
            <person name="Jiang X."/>
            <person name="Li J."/>
            <person name="Fan D."/>
            <person name="Wang W."/>
            <person name="Fu W."/>
            <person name="Wang T."/>
            <person name="Wang B."/>
            <person name="Zhang J."/>
            <person name="Peng Z."/>
            <person name="Li Y."/>
            <person name="Li N."/>
            <person name="Wang J."/>
            <person name="Chen M."/>
            <person name="He Y."/>
            <person name="Tan F."/>
            <person name="Song X."/>
            <person name="Zheng Q."/>
            <person name="Huang R."/>
            <person name="Yang H."/>
            <person name="Du X."/>
            <person name="Chen L."/>
            <person name="Yang M."/>
            <person name="Gaffney P.M."/>
            <person name="Wang S."/>
            <person name="Luo L."/>
            <person name="She Z."/>
            <person name="Ming Y."/>
            <person name="Huang W."/>
            <person name="Zhang S."/>
            <person name="Huang B."/>
            <person name="Zhang Y."/>
            <person name="Qu T."/>
            <person name="Ni P."/>
            <person name="Miao G."/>
            <person name="Wang J."/>
            <person name="Wang Q."/>
            <person name="Steinberg C.E."/>
            <person name="Wang H."/>
            <person name="Li N."/>
            <person name="Qian L."/>
            <person name="Zhang G."/>
            <person name="Li Y."/>
            <person name="Yang H."/>
            <person name="Liu X."/>
            <person name="Wang J."/>
            <person name="Yin Y."/>
            <person name="Wang J."/>
        </authorList>
    </citation>
    <scope>NUCLEOTIDE SEQUENCE [LARGE SCALE GENOMIC DNA]</scope>
    <source>
        <strain evidence="4">05x7-T-G4-1.051#20</strain>
    </source>
</reference>
<dbReference type="InterPro" id="IPR049012">
    <property type="entry name" value="Mutator_transp_dom"/>
</dbReference>
<feature type="region of interest" description="Disordered" evidence="1">
    <location>
        <begin position="17"/>
        <end position="144"/>
    </location>
</feature>
<sequence>MKFLLLAIIAVAAHGAPLDQIQQLPLKPGESRQQTEQSSLKEEELKPETKPSSRTADLRPEFAVEEDLKPETKPAQQIRSEQDAEEDLVPETRPVERRDLTDGEDEELVPQTKPVQRSSELKPETKPSPSQYVRRPTPEEFEPPKRRVGLSFWLDLVNNPPSASEREEMVQRPGNYHLLRPRGDACKSEVENHQDQNFEQLLHLGKTGALWNQAFRSHQEQNPGCNGSLTWNLATEERRGLATRMGLKCGVCPFTSKRHNLFTEVETSAPGRKPASLNYSLQVGLSQTPLGNDGMRKILLSTNTPAPSRKSLQKTSNKVLAKIETLNTADMSRRCRQLVDVNTIRGQESPQSIDVQCDGMYNNPLYSGVGETPFQPATQTVYSVAENVTAKHQIIKLITKNKICSKHGHLRDAASANHSCSPGECGANLPMQHTIGDEFTWAREGMAELLCEDGIEVKGVTTDPDSSAGRAADSLFKDGLYKVKPVHYLDTRHLSESIRKSIKRDEKLLQVMPCRTKAEKTKLLHNFALDAVDRCTAEINQAYDMYAGDGHKMKNKLSYAVDAIVQCYMGDHALCRKHSLVCNGGIVNWVSKSTYLGSTFEIPHSSENENLLRACISKRLSPAVLDKTIKNSNSQKVESFNRTLRRSLPRNVTFTRNFAGRAHSAAHSSNNGPGDSIRSLCAGVGCAIPSGGSGDKSLQDIQKNHETSKKYQKSTLYKTKRVVKRKKLYKLYEKHQEEIKYQKNMMLSESRARGKMKRHSEHNYSKYD</sequence>
<dbReference type="Pfam" id="PF20700">
    <property type="entry name" value="Mutator"/>
    <property type="match status" value="1"/>
</dbReference>